<proteinExistence type="predicted"/>
<feature type="chain" id="PRO_5034817134" evidence="1">
    <location>
        <begin position="33"/>
        <end position="242"/>
    </location>
</feature>
<evidence type="ECO:0000313" key="2">
    <source>
        <dbReference type="Ensembl" id="ENSSSCP00040009824.1"/>
    </source>
</evidence>
<name>A0A8D1DNJ5_PIG</name>
<evidence type="ECO:0000313" key="3">
    <source>
        <dbReference type="Proteomes" id="UP000694722"/>
    </source>
</evidence>
<feature type="signal peptide" evidence="1">
    <location>
        <begin position="1"/>
        <end position="32"/>
    </location>
</feature>
<dbReference type="Pfam" id="PF10245">
    <property type="entry name" value="MRP-S22"/>
    <property type="match status" value="1"/>
</dbReference>
<sequence>QKKPRHGNNLNIKLPVLICLVCMTTLHSTAQARHLRRTRCGKGRDCFLLIPRPSYRKLNHPLPSKSSVYELIPFLGKEAESCHAPFRRPKLMDLSLQSLVLNMTGDDMRKKLKGIPHLQVLHPQIQPTMDQKILKNKIPKSVSTDTNSMAKAPLYTEKGPVARVLSPLQLLQWKSSVSYVFHGVSFGCPKDETHCITREPDCTFRKLQWSQVDKNVSSFYMFSGVRISTPVIFLLKNLSTLY</sequence>
<dbReference type="AlphaFoldDB" id="A0A8D1DNJ5"/>
<accession>A0A8D1DNJ5</accession>
<dbReference type="Proteomes" id="UP000694722">
    <property type="component" value="Unplaced"/>
</dbReference>
<protein>
    <submittedName>
        <fullName evidence="2">Uncharacterized protein</fullName>
    </submittedName>
</protein>
<evidence type="ECO:0000256" key="1">
    <source>
        <dbReference type="SAM" id="SignalP"/>
    </source>
</evidence>
<organism evidence="2 3">
    <name type="scientific">Sus scrofa</name>
    <name type="common">Pig</name>
    <dbReference type="NCBI Taxonomy" id="9823"/>
    <lineage>
        <taxon>Eukaryota</taxon>
        <taxon>Metazoa</taxon>
        <taxon>Chordata</taxon>
        <taxon>Craniata</taxon>
        <taxon>Vertebrata</taxon>
        <taxon>Euteleostomi</taxon>
        <taxon>Mammalia</taxon>
        <taxon>Eutheria</taxon>
        <taxon>Laurasiatheria</taxon>
        <taxon>Artiodactyla</taxon>
        <taxon>Suina</taxon>
        <taxon>Suidae</taxon>
        <taxon>Sus</taxon>
    </lineage>
</organism>
<dbReference type="InterPro" id="IPR019374">
    <property type="entry name" value="Ribosomal_mS22"/>
</dbReference>
<reference evidence="2" key="1">
    <citation type="submission" date="2025-08" db="UniProtKB">
        <authorList>
            <consortium name="Ensembl"/>
        </authorList>
    </citation>
    <scope>IDENTIFICATION</scope>
</reference>
<dbReference type="Ensembl" id="ENSSSCT00040023295.1">
    <property type="protein sequence ID" value="ENSSSCP00040009824.1"/>
    <property type="gene ID" value="ENSSSCG00040017257.1"/>
</dbReference>
<keyword evidence="1" id="KW-0732">Signal</keyword>